<dbReference type="GeneID" id="103681333"/>
<dbReference type="GO" id="GO:0005044">
    <property type="term" value="F:scavenger receptor activity"/>
    <property type="evidence" value="ECO:0007669"/>
    <property type="project" value="InterPro"/>
</dbReference>
<feature type="compositionally biased region" description="Low complexity" evidence="1">
    <location>
        <begin position="342"/>
        <end position="352"/>
    </location>
</feature>
<evidence type="ECO:0000256" key="1">
    <source>
        <dbReference type="SAM" id="MobiDB-lite"/>
    </source>
</evidence>
<feature type="compositionally biased region" description="Low complexity" evidence="1">
    <location>
        <begin position="375"/>
        <end position="385"/>
    </location>
</feature>
<dbReference type="CTD" id="4481"/>
<proteinExistence type="predicted"/>
<dbReference type="RefSeq" id="XP_040499253.1">
    <property type="nucleotide sequence ID" value="XM_040643319.1"/>
</dbReference>
<protein>
    <submittedName>
        <fullName evidence="4">Macrophage scavenger receptor types I and II isoform X3</fullName>
    </submittedName>
</protein>
<accession>A0A8M1GU50</accession>
<dbReference type="PANTHER" id="PTHR24637:SF421">
    <property type="entry name" value="CUTICLE COLLAGEN DPY-2"/>
    <property type="match status" value="1"/>
</dbReference>
<dbReference type="InterPro" id="IPR003543">
    <property type="entry name" value="SR-AI/II"/>
</dbReference>
<dbReference type="Pfam" id="PF01391">
    <property type="entry name" value="Collagen"/>
    <property type="match status" value="1"/>
</dbReference>
<dbReference type="AlphaFoldDB" id="A0A8M1GU50"/>
<dbReference type="InterPro" id="IPR008160">
    <property type="entry name" value="Collagen"/>
</dbReference>
<evidence type="ECO:0000313" key="3">
    <source>
        <dbReference type="Proteomes" id="UP000261680"/>
    </source>
</evidence>
<keyword evidence="2" id="KW-0812">Transmembrane</keyword>
<dbReference type="SUPFAM" id="SSF47655">
    <property type="entry name" value="STAT"/>
    <property type="match status" value="1"/>
</dbReference>
<gene>
    <name evidence="4" type="primary">MSR1</name>
</gene>
<evidence type="ECO:0000313" key="4">
    <source>
        <dbReference type="RefSeq" id="XP_040499253.1"/>
    </source>
</evidence>
<keyword evidence="3" id="KW-1185">Reference proteome</keyword>
<reference evidence="4" key="1">
    <citation type="submission" date="2025-08" db="UniProtKB">
        <authorList>
            <consortium name="RefSeq"/>
        </authorList>
    </citation>
    <scope>IDENTIFICATION</scope>
    <source>
        <tissue evidence="4">Whole blood</tissue>
    </source>
</reference>
<dbReference type="GO" id="GO:0016020">
    <property type="term" value="C:membrane"/>
    <property type="evidence" value="ECO:0007669"/>
    <property type="project" value="InterPro"/>
</dbReference>
<keyword evidence="2" id="KW-1133">Transmembrane helix</keyword>
<dbReference type="GO" id="GO:0007165">
    <property type="term" value="P:signal transduction"/>
    <property type="evidence" value="ECO:0007669"/>
    <property type="project" value="InterPro"/>
</dbReference>
<dbReference type="GO" id="GO:0006355">
    <property type="term" value="P:regulation of DNA-templated transcription"/>
    <property type="evidence" value="ECO:0007669"/>
    <property type="project" value="InterPro"/>
</dbReference>
<dbReference type="InterPro" id="IPR015988">
    <property type="entry name" value="STAT_TF_CC"/>
</dbReference>
<evidence type="ECO:0000256" key="2">
    <source>
        <dbReference type="SAM" id="Phobius"/>
    </source>
</evidence>
<dbReference type="GO" id="GO:0006898">
    <property type="term" value="P:receptor-mediated endocytosis"/>
    <property type="evidence" value="ECO:0007669"/>
    <property type="project" value="InterPro"/>
</dbReference>
<sequence length="462" mass="51095">MDQMLKYYVIKILGLNCKEREVDKSVLLSLGQTLNSCFLSLGKKLFFFRSMEQWNSFLDQQDDTDNCSESVKFDARSMTALLPLYPKNGPTLPEKLKSFKAALIVLYLLVFVVLIPIIGVMAAQLLKREMMNCTVGSINANEISQSLTGKGNDSEDEMRFREAVMEQMSNMEKRIQYISDTEANLIDSEHFQNFSLVTDQRFNDVLLQLSTLVSSVQGHGNVIDEISKSLLSLNTTLLDLQLSIKTLNDRVQDNTFKQQEDMSRLEERVYNASAEIMSMKEKQVNLEQEIKGEVKVLNNITNDLRLKDWEHSQTLKNITLIQGPPGPPGEKGDRGPAGESGPRGIPGVVGPPGLKGDRGAIGFSGPRGFPGPPGKTGRTGNPGPKGQKGDRGSGSTLRAKSEIHPVTGWNAGEADPSHHFSSSRASEDEMAFLLLFRELGPGFPFCSQFSLTPTQDHLFCAN</sequence>
<organism evidence="3 4">
    <name type="scientific">Ursus maritimus</name>
    <name type="common">Polar bear</name>
    <name type="synonym">Thalarctos maritimus</name>
    <dbReference type="NCBI Taxonomy" id="29073"/>
    <lineage>
        <taxon>Eukaryota</taxon>
        <taxon>Metazoa</taxon>
        <taxon>Chordata</taxon>
        <taxon>Craniata</taxon>
        <taxon>Vertebrata</taxon>
        <taxon>Euteleostomi</taxon>
        <taxon>Mammalia</taxon>
        <taxon>Eutheria</taxon>
        <taxon>Laurasiatheria</taxon>
        <taxon>Carnivora</taxon>
        <taxon>Caniformia</taxon>
        <taxon>Ursidae</taxon>
        <taxon>Ursus</taxon>
    </lineage>
</organism>
<dbReference type="Pfam" id="PF03523">
    <property type="entry name" value="Macscav_rec"/>
    <property type="match status" value="1"/>
</dbReference>
<dbReference type="Proteomes" id="UP000261680">
    <property type="component" value="Unplaced"/>
</dbReference>
<keyword evidence="4" id="KW-0675">Receptor</keyword>
<name>A0A8M1GU50_URSMA</name>
<dbReference type="PANTHER" id="PTHR24637">
    <property type="entry name" value="COLLAGEN"/>
    <property type="match status" value="1"/>
</dbReference>
<keyword evidence="2" id="KW-0472">Membrane</keyword>
<dbReference type="PRINTS" id="PR01408">
    <property type="entry name" value="MACSCAVRCPTR"/>
</dbReference>
<feature type="region of interest" description="Disordered" evidence="1">
    <location>
        <begin position="317"/>
        <end position="397"/>
    </location>
</feature>
<feature type="transmembrane region" description="Helical" evidence="2">
    <location>
        <begin position="104"/>
        <end position="126"/>
    </location>
</feature>